<dbReference type="AlphaFoldDB" id="A0A1W6N4F2"/>
<dbReference type="GO" id="GO:0004252">
    <property type="term" value="F:serine-type endopeptidase activity"/>
    <property type="evidence" value="ECO:0007669"/>
    <property type="project" value="InterPro"/>
</dbReference>
<evidence type="ECO:0000259" key="2">
    <source>
        <dbReference type="Pfam" id="PF00082"/>
    </source>
</evidence>
<dbReference type="GO" id="GO:0006508">
    <property type="term" value="P:proteolysis"/>
    <property type="evidence" value="ECO:0007669"/>
    <property type="project" value="InterPro"/>
</dbReference>
<dbReference type="InterPro" id="IPR000209">
    <property type="entry name" value="Peptidase_S8/S53_dom"/>
</dbReference>
<name>A0A1W6N4F2_9PROT</name>
<dbReference type="PROSITE" id="PS51257">
    <property type="entry name" value="PROKAR_LIPOPROTEIN"/>
    <property type="match status" value="1"/>
</dbReference>
<dbReference type="RefSeq" id="WP_085784091.1">
    <property type="nucleotide sequence ID" value="NZ_CP008743.1"/>
</dbReference>
<feature type="signal peptide" evidence="1">
    <location>
        <begin position="1"/>
        <end position="21"/>
    </location>
</feature>
<dbReference type="SUPFAM" id="SSF52743">
    <property type="entry name" value="Subtilisin-like"/>
    <property type="match status" value="1"/>
</dbReference>
<protein>
    <recommendedName>
        <fullName evidence="2">Peptidase S8/S53 domain-containing protein</fullName>
    </recommendedName>
</protein>
<dbReference type="OrthoDB" id="9798386at2"/>
<dbReference type="STRING" id="1414854.GQ61_04180"/>
<organism evidence="3 4">
    <name type="scientific">Candidatus Nucleicultrix amoebiphila FS5</name>
    <dbReference type="NCBI Taxonomy" id="1414854"/>
    <lineage>
        <taxon>Bacteria</taxon>
        <taxon>Pseudomonadati</taxon>
        <taxon>Pseudomonadota</taxon>
        <taxon>Alphaproteobacteria</taxon>
        <taxon>Holosporales</taxon>
        <taxon>Candidatus Nucleicultricaceae</taxon>
        <taxon>Candidatus Nucleicultrix</taxon>
    </lineage>
</organism>
<gene>
    <name evidence="3" type="ORF">GQ61_04180</name>
</gene>
<dbReference type="Pfam" id="PF00082">
    <property type="entry name" value="Peptidase_S8"/>
    <property type="match status" value="1"/>
</dbReference>
<keyword evidence="4" id="KW-1185">Reference proteome</keyword>
<proteinExistence type="predicted"/>
<evidence type="ECO:0000313" key="3">
    <source>
        <dbReference type="EMBL" id="ARN84638.1"/>
    </source>
</evidence>
<dbReference type="KEGG" id="naf:GQ61_04180"/>
<feature type="domain" description="Peptidase S8/S53" evidence="2">
    <location>
        <begin position="249"/>
        <end position="440"/>
    </location>
</feature>
<accession>A0A1W6N4F2</accession>
<evidence type="ECO:0000256" key="1">
    <source>
        <dbReference type="SAM" id="SignalP"/>
    </source>
</evidence>
<dbReference type="Gene3D" id="3.40.50.200">
    <property type="entry name" value="Peptidase S8/S53 domain"/>
    <property type="match status" value="1"/>
</dbReference>
<reference evidence="3 4" key="1">
    <citation type="submission" date="2014-06" db="EMBL/GenBank/DDBJ databases">
        <title>The genome of the endonuclear symbiont Nucleicultrix amoebiphila.</title>
        <authorList>
            <person name="Schulz F."/>
            <person name="Horn M."/>
        </authorList>
    </citation>
    <scope>NUCLEOTIDE SEQUENCE [LARGE SCALE GENOMIC DNA]</scope>
    <source>
        <strain evidence="3 4">FS5</strain>
    </source>
</reference>
<dbReference type="InterPro" id="IPR036852">
    <property type="entry name" value="Peptidase_S8/S53_dom_sf"/>
</dbReference>
<keyword evidence="1" id="KW-0732">Signal</keyword>
<dbReference type="Proteomes" id="UP000237351">
    <property type="component" value="Chromosome"/>
</dbReference>
<dbReference type="EMBL" id="CP008743">
    <property type="protein sequence ID" value="ARN84638.1"/>
    <property type="molecule type" value="Genomic_DNA"/>
</dbReference>
<feature type="chain" id="PRO_5012077283" description="Peptidase S8/S53 domain-containing protein" evidence="1">
    <location>
        <begin position="22"/>
        <end position="453"/>
    </location>
</feature>
<dbReference type="CDD" id="cd00306">
    <property type="entry name" value="Peptidases_S8_S53"/>
    <property type="match status" value="1"/>
</dbReference>
<evidence type="ECO:0000313" key="4">
    <source>
        <dbReference type="Proteomes" id="UP000237351"/>
    </source>
</evidence>
<sequence length="453" mass="51451">MRKYQIFVYIFALLFSCVSQASFVFNRTNAQLVNTPLLLLYAEYRNGVRAGLSKTENGSFERALRLHAQSFSSHWQVIVNEIRGSYFYGAEFHPDVFIHRFKSLKDREDFFERYTKNYEEKIRALSSSQSPRTHKGSTGFSHGSYNLSTYTRLKAEAERLKKVGPDRYFKVLPNASPFQVMGKNRSKNRGAGEAVVVIDDFSKSYWNEILTLPQELKGKLSRNMRQLGLRRVFFRSHSLSITSLITSRYGYAPRAEIIPIEWYFTNRSFQDDIRSLPTSARVVNISLSKVKFKTLEILYPGRIVVLSAGNASLNMTQIDYWKEIRRGIAKNSWIKNHLIIALAVGPDGKSLASFSNFPGDDDDFQDISFCVCGEDVQAHAPIWNKFSPEVEEISGTSMSAALLSGMITARFSDHSEETPSGVLSKLRASTKKIGNNRYFGRGLVSAESFLEND</sequence>